<keyword evidence="6" id="KW-1185">Reference proteome</keyword>
<evidence type="ECO:0000259" key="5">
    <source>
        <dbReference type="Pfam" id="PF01869"/>
    </source>
</evidence>
<feature type="domain" description="ATPase BadF/BadG/BcrA/BcrD type" evidence="5">
    <location>
        <begin position="254"/>
        <end position="410"/>
    </location>
</feature>
<dbReference type="Gene3D" id="3.30.420.40">
    <property type="match status" value="2"/>
</dbReference>
<dbReference type="InterPro" id="IPR043129">
    <property type="entry name" value="ATPase_NBD"/>
</dbReference>
<dbReference type="Pfam" id="PF01869">
    <property type="entry name" value="BcrAD_BadFG"/>
    <property type="match status" value="1"/>
</dbReference>
<dbReference type="Gene3D" id="3.40.50.150">
    <property type="entry name" value="Vaccinia Virus protein VP39"/>
    <property type="match status" value="2"/>
</dbReference>
<evidence type="ECO:0000313" key="6">
    <source>
        <dbReference type="Proteomes" id="UP000095283"/>
    </source>
</evidence>
<dbReference type="Proteomes" id="UP000095283">
    <property type="component" value="Unplaced"/>
</dbReference>
<dbReference type="WBParaSite" id="Hba_20979">
    <property type="protein sequence ID" value="Hba_20979"/>
    <property type="gene ID" value="Hba_20979"/>
</dbReference>
<evidence type="ECO:0000256" key="4">
    <source>
        <dbReference type="ARBA" id="ARBA00031123"/>
    </source>
</evidence>
<dbReference type="InterPro" id="IPR029063">
    <property type="entry name" value="SAM-dependent_MTases_sf"/>
</dbReference>
<evidence type="ECO:0000256" key="1">
    <source>
        <dbReference type="ARBA" id="ARBA00006198"/>
    </source>
</evidence>
<organism evidence="6 7">
    <name type="scientific">Heterorhabditis bacteriophora</name>
    <name type="common">Entomopathogenic nematode worm</name>
    <dbReference type="NCBI Taxonomy" id="37862"/>
    <lineage>
        <taxon>Eukaryota</taxon>
        <taxon>Metazoa</taxon>
        <taxon>Ecdysozoa</taxon>
        <taxon>Nematoda</taxon>
        <taxon>Chromadorea</taxon>
        <taxon>Rhabditida</taxon>
        <taxon>Rhabditina</taxon>
        <taxon>Rhabditomorpha</taxon>
        <taxon>Strongyloidea</taxon>
        <taxon>Heterorhabditidae</taxon>
        <taxon>Heterorhabditis</taxon>
    </lineage>
</organism>
<sequence length="468" mass="51135">MTSPPVNEVQNIGANQKHWRKVWDGAKHLASFLSANHALWRGSTVLELGSGSGLVGIVMGKLGASRVVLTDYPNEQGLDWQSQDSVAAVVDELLTLDFIVASDIFYDVCTFKPLIQTITTFVDKFPKIRMYFSYAERNDNWSIEDLLLLNNLQCSAIRVIDSTNTLYIGVIFRRDITAIPMFCGIEGGGSVSNLVFIDTNGNTVGVSNTGGTNYCLDGREKTADSIATWIRECAKNSGIQLPLKGLESEPHKYRGAILVAGTGSSCRILLENGSVIGVGGWGHIIGDGGSGYWIANRAIRILFDDDDGLSPACAPTDVLRELFLKHFHIKDKVEILEYLYSKFQKSYIASFTIVLAEHANDPVIAKLFFDAGEILGKHFRVAVSRLPEESRNNIPLTLVGSVFKSWNLLKDDIFLGFISALSGSSIHHVSLWRSAKSSAAGAAVLVARQIGISVPHSSNADNFETIEF</sequence>
<dbReference type="PANTHER" id="PTHR12862:SF0">
    <property type="entry name" value="N-ACETYL-D-GLUCOSAMINE KINASE"/>
    <property type="match status" value="1"/>
</dbReference>
<evidence type="ECO:0000313" key="7">
    <source>
        <dbReference type="WBParaSite" id="Hba_20979"/>
    </source>
</evidence>
<accession>A0A1I7XTA5</accession>
<evidence type="ECO:0000256" key="3">
    <source>
        <dbReference type="ARBA" id="ARBA00014974"/>
    </source>
</evidence>
<dbReference type="EC" id="2.7.1.59" evidence="2"/>
<dbReference type="PANTHER" id="PTHR12862">
    <property type="entry name" value="BADF TYPE ATPASE DOMAIN-CONTAINING PROTEIN"/>
    <property type="match status" value="1"/>
</dbReference>
<dbReference type="SUPFAM" id="SSF53335">
    <property type="entry name" value="S-adenosyl-L-methionine-dependent methyltransferases"/>
    <property type="match status" value="1"/>
</dbReference>
<reference evidence="7" key="1">
    <citation type="submission" date="2016-11" db="UniProtKB">
        <authorList>
            <consortium name="WormBaseParasite"/>
        </authorList>
    </citation>
    <scope>IDENTIFICATION</scope>
</reference>
<dbReference type="GO" id="GO:0045127">
    <property type="term" value="F:N-acetylglucosamine kinase activity"/>
    <property type="evidence" value="ECO:0007669"/>
    <property type="project" value="UniProtKB-EC"/>
</dbReference>
<dbReference type="InterPro" id="IPR002731">
    <property type="entry name" value="ATPase_BadF"/>
</dbReference>
<dbReference type="AlphaFoldDB" id="A0A1I7XTA5"/>
<dbReference type="Pfam" id="PF10294">
    <property type="entry name" value="Methyltransf_16"/>
    <property type="match status" value="1"/>
</dbReference>
<protein>
    <recommendedName>
        <fullName evidence="3">N-acetyl-D-glucosamine kinase</fullName>
        <ecNumber evidence="2">2.7.1.59</ecNumber>
    </recommendedName>
    <alternativeName>
        <fullName evidence="4">GlcNAc kinase</fullName>
    </alternativeName>
</protein>
<dbReference type="SUPFAM" id="SSF53067">
    <property type="entry name" value="Actin-like ATPase domain"/>
    <property type="match status" value="2"/>
</dbReference>
<evidence type="ECO:0000256" key="2">
    <source>
        <dbReference type="ARBA" id="ARBA00012122"/>
    </source>
</evidence>
<dbReference type="InterPro" id="IPR039758">
    <property type="entry name" value="NAGK-like"/>
</dbReference>
<name>A0A1I7XTA5_HETBA</name>
<proteinExistence type="inferred from homology"/>
<comment type="similarity">
    <text evidence="1">Belongs to the eukaryotic-type N-acetylglucosamine kinase family.</text>
</comment>
<dbReference type="InterPro" id="IPR019410">
    <property type="entry name" value="Methyltransf_16"/>
</dbReference>